<proteinExistence type="predicted"/>
<dbReference type="GO" id="GO:0016042">
    <property type="term" value="P:lipid catabolic process"/>
    <property type="evidence" value="ECO:0007669"/>
    <property type="project" value="UniProtKB-UniRule"/>
</dbReference>
<keyword evidence="1 4" id="KW-0378">Hydrolase</keyword>
<evidence type="ECO:0000256" key="4">
    <source>
        <dbReference type="PROSITE-ProRule" id="PRU01161"/>
    </source>
</evidence>
<evidence type="ECO:0000313" key="7">
    <source>
        <dbReference type="Proteomes" id="UP000247689"/>
    </source>
</evidence>
<dbReference type="PANTHER" id="PTHR14226">
    <property type="entry name" value="NEUROPATHY TARGET ESTERASE/SWISS CHEESE D.MELANOGASTER"/>
    <property type="match status" value="1"/>
</dbReference>
<feature type="domain" description="PNPLA" evidence="5">
    <location>
        <begin position="18"/>
        <end position="231"/>
    </location>
</feature>
<sequence length="388" mass="43250">MVDSKIANDQLDDNSAGLILSGGGARAAYQAGVLKAVNQILGKPKRSPFKIITGTSAGAINAAAMASNSHQFDYGAKRLEEIWANFRPEQVYETSLSTLSKNAFRWLWNIFRPSHHLKQPLSLLDNTPLKKLLESVIRFDDIEKNHQAGLLRAVCTTCYNYNTGNSVSFFQGHPDLIEWKRFRRYGRVSKLGVEHLLASSAIPMVFPSQQIGDEHFGDGSLRFLTPLSPALHLGADKLFVVTVKPLRGEPEHKTSIPTVGDIGGHLFDSVFIDSLESDIERLMRVNSLMAHIPESDIVREQLPLKQVDTFIISPSIEPAELAGQYFKNLPKGLRFFFKRIGVDGEDGNGILSYLLFDKGFTRHLIELGYNDAMKQETNIKAFFNTSQS</sequence>
<dbReference type="InterPro" id="IPR016035">
    <property type="entry name" value="Acyl_Trfase/lysoPLipase"/>
</dbReference>
<feature type="short sequence motif" description="GXSXG" evidence="4">
    <location>
        <begin position="54"/>
        <end position="58"/>
    </location>
</feature>
<organism evidence="6 7">
    <name type="scientific">Kangiella spongicola</name>
    <dbReference type="NCBI Taxonomy" id="796379"/>
    <lineage>
        <taxon>Bacteria</taxon>
        <taxon>Pseudomonadati</taxon>
        <taxon>Pseudomonadota</taxon>
        <taxon>Gammaproteobacteria</taxon>
        <taxon>Kangiellales</taxon>
        <taxon>Kangiellaceae</taxon>
        <taxon>Kangiella</taxon>
    </lineage>
</organism>
<feature type="active site" description="Nucleophile" evidence="4">
    <location>
        <position position="56"/>
    </location>
</feature>
<dbReference type="Pfam" id="PF01734">
    <property type="entry name" value="Patatin"/>
    <property type="match status" value="1"/>
</dbReference>
<evidence type="ECO:0000259" key="5">
    <source>
        <dbReference type="PROSITE" id="PS51635"/>
    </source>
</evidence>
<evidence type="ECO:0000256" key="1">
    <source>
        <dbReference type="ARBA" id="ARBA00022801"/>
    </source>
</evidence>
<dbReference type="PROSITE" id="PS51635">
    <property type="entry name" value="PNPLA"/>
    <property type="match status" value="1"/>
</dbReference>
<keyword evidence="2 4" id="KW-0442">Lipid degradation</keyword>
<accession>A0A318D8K0</accession>
<name>A0A318D8K0_9GAMM</name>
<protein>
    <submittedName>
        <fullName evidence="6">Patatin</fullName>
    </submittedName>
</protein>
<evidence type="ECO:0000256" key="3">
    <source>
        <dbReference type="ARBA" id="ARBA00023098"/>
    </source>
</evidence>
<dbReference type="Proteomes" id="UP000247689">
    <property type="component" value="Unassembled WGS sequence"/>
</dbReference>
<dbReference type="GO" id="GO:0016787">
    <property type="term" value="F:hydrolase activity"/>
    <property type="evidence" value="ECO:0007669"/>
    <property type="project" value="UniProtKB-UniRule"/>
</dbReference>
<feature type="active site" description="Proton acceptor" evidence="4">
    <location>
        <position position="218"/>
    </location>
</feature>
<reference evidence="6 7" key="1">
    <citation type="submission" date="2018-05" db="EMBL/GenBank/DDBJ databases">
        <title>Kangiella spongicola genome sequence.</title>
        <authorList>
            <person name="Maclea K.S."/>
            <person name="Goen A.E."/>
            <person name="Kelley C."/>
            <person name="Underriner A."/>
            <person name="Silverwood T."/>
            <person name="Trachtenberg A.M."/>
        </authorList>
    </citation>
    <scope>NUCLEOTIDE SEQUENCE [LARGE SCALE GENOMIC DNA]</scope>
    <source>
        <strain evidence="6 7">ATCC BAA-2076</strain>
    </source>
</reference>
<gene>
    <name evidence="6" type="ORF">DL796_07005</name>
</gene>
<comment type="caution">
    <text evidence="4">Lacks conserved residue(s) required for the propagation of feature annotation.</text>
</comment>
<dbReference type="Gene3D" id="3.40.1090.10">
    <property type="entry name" value="Cytosolic phospholipase A2 catalytic domain"/>
    <property type="match status" value="1"/>
</dbReference>
<evidence type="ECO:0000313" key="6">
    <source>
        <dbReference type="EMBL" id="PXF63187.1"/>
    </source>
</evidence>
<dbReference type="InterPro" id="IPR050301">
    <property type="entry name" value="NTE"/>
</dbReference>
<dbReference type="RefSeq" id="WP_110200990.1">
    <property type="nucleotide sequence ID" value="NZ_QICH01000002.1"/>
</dbReference>
<dbReference type="SUPFAM" id="SSF52151">
    <property type="entry name" value="FabD/lysophospholipase-like"/>
    <property type="match status" value="1"/>
</dbReference>
<dbReference type="EMBL" id="QICH01000002">
    <property type="protein sequence ID" value="PXF63187.1"/>
    <property type="molecule type" value="Genomic_DNA"/>
</dbReference>
<keyword evidence="3 4" id="KW-0443">Lipid metabolism</keyword>
<evidence type="ECO:0000256" key="2">
    <source>
        <dbReference type="ARBA" id="ARBA00022963"/>
    </source>
</evidence>
<dbReference type="InterPro" id="IPR002641">
    <property type="entry name" value="PNPLA_dom"/>
</dbReference>
<dbReference type="OrthoDB" id="9798773at2"/>
<dbReference type="AlphaFoldDB" id="A0A318D8K0"/>
<keyword evidence="7" id="KW-1185">Reference proteome</keyword>
<comment type="caution">
    <text evidence="6">The sequence shown here is derived from an EMBL/GenBank/DDBJ whole genome shotgun (WGS) entry which is preliminary data.</text>
</comment>
<dbReference type="PANTHER" id="PTHR14226:SF57">
    <property type="entry name" value="BLR7027 PROTEIN"/>
    <property type="match status" value="1"/>
</dbReference>